<dbReference type="AlphaFoldDB" id="A0A1I1R454"/>
<dbReference type="InterPro" id="IPR036907">
    <property type="entry name" value="5'-Nucleotdase_C_sf"/>
</dbReference>
<reference evidence="3" key="1">
    <citation type="submission" date="2016-10" db="EMBL/GenBank/DDBJ databases">
        <authorList>
            <person name="Varghese N."/>
            <person name="Submissions S."/>
        </authorList>
    </citation>
    <scope>NUCLEOTIDE SEQUENCE [LARGE SCALE GENOMIC DNA]</scope>
    <source>
        <strain evidence="3">DSM 25730</strain>
    </source>
</reference>
<dbReference type="STRING" id="870482.SAMN04487987_108139"/>
<dbReference type="GO" id="GO:0016787">
    <property type="term" value="F:hydrolase activity"/>
    <property type="evidence" value="ECO:0007669"/>
    <property type="project" value="InterPro"/>
</dbReference>
<evidence type="ECO:0000259" key="1">
    <source>
        <dbReference type="Pfam" id="PF02872"/>
    </source>
</evidence>
<evidence type="ECO:0000313" key="2">
    <source>
        <dbReference type="EMBL" id="SFD29174.1"/>
    </source>
</evidence>
<dbReference type="InterPro" id="IPR008334">
    <property type="entry name" value="5'-Nucleotdase_C"/>
</dbReference>
<organism evidence="2 3">
    <name type="scientific">Algibacter pectinivorans</name>
    <dbReference type="NCBI Taxonomy" id="870482"/>
    <lineage>
        <taxon>Bacteria</taxon>
        <taxon>Pseudomonadati</taxon>
        <taxon>Bacteroidota</taxon>
        <taxon>Flavobacteriia</taxon>
        <taxon>Flavobacteriales</taxon>
        <taxon>Flavobacteriaceae</taxon>
        <taxon>Algibacter</taxon>
    </lineage>
</organism>
<evidence type="ECO:0000313" key="3">
    <source>
        <dbReference type="Proteomes" id="UP000199439"/>
    </source>
</evidence>
<name>A0A1I1R454_9FLAO</name>
<dbReference type="Gene3D" id="3.90.780.10">
    <property type="entry name" value="5'-Nucleotidase, C-terminal domain"/>
    <property type="match status" value="1"/>
</dbReference>
<dbReference type="GO" id="GO:0030288">
    <property type="term" value="C:outer membrane-bounded periplasmic space"/>
    <property type="evidence" value="ECO:0007669"/>
    <property type="project" value="TreeGrafter"/>
</dbReference>
<protein>
    <submittedName>
        <fullName evidence="2">5'-nucleotidase, C-terminal domain</fullName>
    </submittedName>
</protein>
<dbReference type="Proteomes" id="UP000199439">
    <property type="component" value="Unassembled WGS sequence"/>
</dbReference>
<dbReference type="RefSeq" id="WP_175473572.1">
    <property type="nucleotide sequence ID" value="NZ_FOMI01000008.1"/>
</dbReference>
<dbReference type="SUPFAM" id="SSF55816">
    <property type="entry name" value="5'-nucleotidase (syn. UDP-sugar hydrolase), C-terminal domain"/>
    <property type="match status" value="1"/>
</dbReference>
<dbReference type="EMBL" id="FOMI01000008">
    <property type="protein sequence ID" value="SFD29174.1"/>
    <property type="molecule type" value="Genomic_DNA"/>
</dbReference>
<dbReference type="PANTHER" id="PTHR11575:SF24">
    <property type="entry name" value="5'-NUCLEOTIDASE"/>
    <property type="match status" value="1"/>
</dbReference>
<proteinExistence type="predicted"/>
<accession>A0A1I1R454</accession>
<dbReference type="Pfam" id="PF02872">
    <property type="entry name" value="5_nucleotid_C"/>
    <property type="match status" value="1"/>
</dbReference>
<dbReference type="GO" id="GO:0009166">
    <property type="term" value="P:nucleotide catabolic process"/>
    <property type="evidence" value="ECO:0007669"/>
    <property type="project" value="InterPro"/>
</dbReference>
<sequence>MRFTHFFFLLYFFVFLNCKQEKIQLYKIEGKQIAISDSITANSEIESFIKPYRINIQKDLDSVLAYSLDTYSKTDGELNTALGNFMADLIYSEANPIFKSRTKKDIDMVLLNHGGIRGILNRGNISKRTAFQLMPFENNIVVVALKKPQIDSLIDYLSKQKKAHPISKLKLTLDKNYHVIEAKIKGKEIVNNQTYYVATSDYLYNGGDNMNFFKPNDTLYRLDYKIRNAIIDNFIKLDTIKPVIDNRFTQIK</sequence>
<dbReference type="PANTHER" id="PTHR11575">
    <property type="entry name" value="5'-NUCLEOTIDASE-RELATED"/>
    <property type="match status" value="1"/>
</dbReference>
<gene>
    <name evidence="2" type="ORF">SAMN04487987_108139</name>
</gene>
<keyword evidence="3" id="KW-1185">Reference proteome</keyword>
<feature type="domain" description="5'-Nucleotidase C-terminal" evidence="1">
    <location>
        <begin position="74"/>
        <end position="214"/>
    </location>
</feature>
<dbReference type="InterPro" id="IPR006179">
    <property type="entry name" value="5_nucleotidase/apyrase"/>
</dbReference>